<dbReference type="InterPro" id="IPR027417">
    <property type="entry name" value="P-loop_NTPase"/>
</dbReference>
<keyword evidence="1" id="KW-0808">Transferase</keyword>
<dbReference type="Proteomes" id="UP000324222">
    <property type="component" value="Unassembled WGS sequence"/>
</dbReference>
<evidence type="ECO:0000313" key="1">
    <source>
        <dbReference type="EMBL" id="MPC17324.1"/>
    </source>
</evidence>
<dbReference type="GO" id="GO:0006790">
    <property type="term" value="P:sulfur compound metabolic process"/>
    <property type="evidence" value="ECO:0007669"/>
    <property type="project" value="TreeGrafter"/>
</dbReference>
<evidence type="ECO:0000313" key="2">
    <source>
        <dbReference type="Proteomes" id="UP000324222"/>
    </source>
</evidence>
<reference evidence="1 2" key="1">
    <citation type="submission" date="2019-05" db="EMBL/GenBank/DDBJ databases">
        <title>Another draft genome of Portunus trituberculatus and its Hox gene families provides insights of decapod evolution.</title>
        <authorList>
            <person name="Jeong J.-H."/>
            <person name="Song I."/>
            <person name="Kim S."/>
            <person name="Choi T."/>
            <person name="Kim D."/>
            <person name="Ryu S."/>
            <person name="Kim W."/>
        </authorList>
    </citation>
    <scope>NUCLEOTIDE SEQUENCE [LARGE SCALE GENOMIC DNA]</scope>
    <source>
        <tissue evidence="1">Muscle</tissue>
    </source>
</reference>
<dbReference type="InterPro" id="IPR051135">
    <property type="entry name" value="Gal/GlcNAc/GalNAc_ST"/>
</dbReference>
<sequence>MKENGVPFLEAVGECRFDEAFIEWLHTRSKGNVVRHKMTGRCRTSTQCFTMDTLTEACRSEHLRIMKVIRFRIRWMRELLSSSKFDFKLVHLIRDPRASLRSMYSHHLTKLQPDYYCPLIEDDLNQIKELESEFPGQVLKLKYESFCLDPEGQSSKLWRFLSGNQTASLPPEWTAFLEKHTHKKSNHIDPVYGTVRDTRDEYLAWRWEIHEDLLADVEKYCASAIHNLGYNLFGTIDVARNKSVPLFLEDL</sequence>
<dbReference type="PANTHER" id="PTHR10704:SF44">
    <property type="entry name" value="LD35051P-RELATED"/>
    <property type="match status" value="1"/>
</dbReference>
<gene>
    <name evidence="1" type="primary">Chst4</name>
    <name evidence="1" type="ORF">E2C01_010175</name>
</gene>
<keyword evidence="2" id="KW-1185">Reference proteome</keyword>
<dbReference type="OrthoDB" id="6138663at2759"/>
<accession>A0A5B7D7T4</accession>
<dbReference type="PANTHER" id="PTHR10704">
    <property type="entry name" value="CARBOHYDRATE SULFOTRANSFERASE"/>
    <property type="match status" value="1"/>
</dbReference>
<name>A0A5B7D7T4_PORTR</name>
<organism evidence="1 2">
    <name type="scientific">Portunus trituberculatus</name>
    <name type="common">Swimming crab</name>
    <name type="synonym">Neptunus trituberculatus</name>
    <dbReference type="NCBI Taxonomy" id="210409"/>
    <lineage>
        <taxon>Eukaryota</taxon>
        <taxon>Metazoa</taxon>
        <taxon>Ecdysozoa</taxon>
        <taxon>Arthropoda</taxon>
        <taxon>Crustacea</taxon>
        <taxon>Multicrustacea</taxon>
        <taxon>Malacostraca</taxon>
        <taxon>Eumalacostraca</taxon>
        <taxon>Eucarida</taxon>
        <taxon>Decapoda</taxon>
        <taxon>Pleocyemata</taxon>
        <taxon>Brachyura</taxon>
        <taxon>Eubrachyura</taxon>
        <taxon>Portunoidea</taxon>
        <taxon>Portunidae</taxon>
        <taxon>Portuninae</taxon>
        <taxon>Portunus</taxon>
    </lineage>
</organism>
<dbReference type="SUPFAM" id="SSF52540">
    <property type="entry name" value="P-loop containing nucleoside triphosphate hydrolases"/>
    <property type="match status" value="1"/>
</dbReference>
<dbReference type="GO" id="GO:0001517">
    <property type="term" value="F:N-acetylglucosamine 6-O-sulfotransferase activity"/>
    <property type="evidence" value="ECO:0007669"/>
    <property type="project" value="TreeGrafter"/>
</dbReference>
<proteinExistence type="predicted"/>
<comment type="caution">
    <text evidence="1">The sequence shown here is derived from an EMBL/GenBank/DDBJ whole genome shotgun (WGS) entry which is preliminary data.</text>
</comment>
<dbReference type="GO" id="GO:0006044">
    <property type="term" value="P:N-acetylglucosamine metabolic process"/>
    <property type="evidence" value="ECO:0007669"/>
    <property type="project" value="TreeGrafter"/>
</dbReference>
<dbReference type="EMBL" id="VSRR010000579">
    <property type="protein sequence ID" value="MPC17324.1"/>
    <property type="molecule type" value="Genomic_DNA"/>
</dbReference>
<protein>
    <submittedName>
        <fullName evidence="1">Carbohydrate sulfotransferase 4</fullName>
    </submittedName>
</protein>
<dbReference type="Gene3D" id="3.40.50.300">
    <property type="entry name" value="P-loop containing nucleotide triphosphate hydrolases"/>
    <property type="match status" value="1"/>
</dbReference>
<dbReference type="AlphaFoldDB" id="A0A5B7D7T4"/>